<gene>
    <name evidence="2" type="primary">COL27A1A</name>
</gene>
<protein>
    <submittedName>
        <fullName evidence="2">Collagen, type XXVII, alpha 1a</fullName>
    </submittedName>
</protein>
<reference evidence="2" key="1">
    <citation type="submission" date="2016-05" db="EMBL/GenBank/DDBJ databases">
        <authorList>
            <person name="Lavstsen T."/>
            <person name="Jespersen J.S."/>
        </authorList>
    </citation>
    <scope>NUCLEOTIDE SEQUENCE</scope>
    <source>
        <tissue evidence="2">Brain</tissue>
    </source>
</reference>
<keyword evidence="2" id="KW-0176">Collagen</keyword>
<feature type="non-terminal residue" evidence="2">
    <location>
        <position position="155"/>
    </location>
</feature>
<evidence type="ECO:0000256" key="1">
    <source>
        <dbReference type="SAM" id="MobiDB-lite"/>
    </source>
</evidence>
<proteinExistence type="predicted"/>
<feature type="non-terminal residue" evidence="2">
    <location>
        <position position="1"/>
    </location>
</feature>
<evidence type="ECO:0000313" key="2">
    <source>
        <dbReference type="EMBL" id="SBP36260.1"/>
    </source>
</evidence>
<dbReference type="GO" id="GO:0005581">
    <property type="term" value="C:collagen trimer"/>
    <property type="evidence" value="ECO:0007669"/>
    <property type="project" value="UniProtKB-KW"/>
</dbReference>
<organism evidence="2">
    <name type="scientific">Iconisemion striatum</name>
    <dbReference type="NCBI Taxonomy" id="60296"/>
    <lineage>
        <taxon>Eukaryota</taxon>
        <taxon>Metazoa</taxon>
        <taxon>Chordata</taxon>
        <taxon>Craniata</taxon>
        <taxon>Vertebrata</taxon>
        <taxon>Euteleostomi</taxon>
        <taxon>Actinopterygii</taxon>
        <taxon>Neopterygii</taxon>
        <taxon>Teleostei</taxon>
        <taxon>Neoteleostei</taxon>
        <taxon>Acanthomorphata</taxon>
        <taxon>Ovalentaria</taxon>
        <taxon>Atherinomorphae</taxon>
        <taxon>Cyprinodontiformes</taxon>
        <taxon>Nothobranchiidae</taxon>
        <taxon>Iconisemion</taxon>
    </lineage>
</organism>
<dbReference type="EMBL" id="HADX01014028">
    <property type="protein sequence ID" value="SBP36260.1"/>
    <property type="molecule type" value="Transcribed_RNA"/>
</dbReference>
<accession>A0A1A7Z258</accession>
<reference evidence="2" key="2">
    <citation type="submission" date="2016-06" db="EMBL/GenBank/DDBJ databases">
        <title>The genome of a short-lived fish provides insights into sex chromosome evolution and the genetic control of aging.</title>
        <authorList>
            <person name="Reichwald K."/>
            <person name="Felder M."/>
            <person name="Petzold A."/>
            <person name="Koch P."/>
            <person name="Groth M."/>
            <person name="Platzer M."/>
        </authorList>
    </citation>
    <scope>NUCLEOTIDE SEQUENCE</scope>
    <source>
        <tissue evidence="2">Brain</tissue>
    </source>
</reference>
<name>A0A1A7Z258_9TELE</name>
<feature type="region of interest" description="Disordered" evidence="1">
    <location>
        <begin position="1"/>
        <end position="26"/>
    </location>
</feature>
<sequence length="155" mass="18341">RPDLWERPDHQDLLDQRGPEELSDMRERQAEWVSRGRWAFQVMRVTKDNKAQWDLQDQKVKRVCKGMMGRRKVLPVLMVLWDLQVTEEKEVNQEIQGTKVKLVWMGNEADLELLDNQGMLDLEGIKDPKGPKEIKVRKVKKVNQDKKEREDPRVG</sequence>
<feature type="region of interest" description="Disordered" evidence="1">
    <location>
        <begin position="124"/>
        <end position="155"/>
    </location>
</feature>
<dbReference type="AlphaFoldDB" id="A0A1A7Z258"/>